<feature type="compositionally biased region" description="Polar residues" evidence="2">
    <location>
        <begin position="86"/>
        <end position="104"/>
    </location>
</feature>
<evidence type="ECO:0000313" key="3">
    <source>
        <dbReference type="EMBL" id="CAH8334381.1"/>
    </source>
</evidence>
<accession>A0ABC8JMP6</accession>
<dbReference type="PANTHER" id="PTHR16127:SF13">
    <property type="entry name" value="GH01188P"/>
    <property type="match status" value="1"/>
</dbReference>
<evidence type="ECO:0000313" key="4">
    <source>
        <dbReference type="Proteomes" id="UP001642260"/>
    </source>
</evidence>
<dbReference type="PANTHER" id="PTHR16127">
    <property type="entry name" value="TAXILIN"/>
    <property type="match status" value="1"/>
</dbReference>
<evidence type="ECO:0000256" key="2">
    <source>
        <dbReference type="SAM" id="MobiDB-lite"/>
    </source>
</evidence>
<gene>
    <name evidence="3" type="ORF">ERUC_LOCUS13112</name>
</gene>
<feature type="region of interest" description="Disordered" evidence="2">
    <location>
        <begin position="1"/>
        <end position="120"/>
    </location>
</feature>
<comment type="similarity">
    <text evidence="1">Belongs to the taxilin family.</text>
</comment>
<dbReference type="Proteomes" id="UP001642260">
    <property type="component" value="Unassembled WGS sequence"/>
</dbReference>
<dbReference type="AlphaFoldDB" id="A0ABC8JMP6"/>
<feature type="compositionally biased region" description="Acidic residues" evidence="2">
    <location>
        <begin position="51"/>
        <end position="62"/>
    </location>
</feature>
<sequence length="179" mass="20089">MESPHSNLLPEVDSLPDGFVDGAADEQNRDDVDVPIEKAEKPRTFPVPLSEETDCKDEEVVDDVIKASSKLSLEQKESSPPPPTLSEGSTQNPNLCKDSTQSVDSVKPRKQEAVESSKLKSSKNVFKSEKEFLEFMLKYQQVLSERDSAVTVRDKLESLCRELQRQNKLLMWFGDSSIT</sequence>
<dbReference type="InterPro" id="IPR026183">
    <property type="entry name" value="Taxilin_fam"/>
</dbReference>
<feature type="compositionally biased region" description="Basic and acidic residues" evidence="2">
    <location>
        <begin position="26"/>
        <end position="43"/>
    </location>
</feature>
<organism evidence="3 4">
    <name type="scientific">Eruca vesicaria subsp. sativa</name>
    <name type="common">Garden rocket</name>
    <name type="synonym">Eruca sativa</name>
    <dbReference type="NCBI Taxonomy" id="29727"/>
    <lineage>
        <taxon>Eukaryota</taxon>
        <taxon>Viridiplantae</taxon>
        <taxon>Streptophyta</taxon>
        <taxon>Embryophyta</taxon>
        <taxon>Tracheophyta</taxon>
        <taxon>Spermatophyta</taxon>
        <taxon>Magnoliopsida</taxon>
        <taxon>eudicotyledons</taxon>
        <taxon>Gunneridae</taxon>
        <taxon>Pentapetalae</taxon>
        <taxon>rosids</taxon>
        <taxon>malvids</taxon>
        <taxon>Brassicales</taxon>
        <taxon>Brassicaceae</taxon>
        <taxon>Brassiceae</taxon>
        <taxon>Eruca</taxon>
    </lineage>
</organism>
<feature type="compositionally biased region" description="Basic and acidic residues" evidence="2">
    <location>
        <begin position="106"/>
        <end position="118"/>
    </location>
</feature>
<reference evidence="3 4" key="1">
    <citation type="submission" date="2022-03" db="EMBL/GenBank/DDBJ databases">
        <authorList>
            <person name="Macdonald S."/>
            <person name="Ahmed S."/>
            <person name="Newling K."/>
        </authorList>
    </citation>
    <scope>NUCLEOTIDE SEQUENCE [LARGE SCALE GENOMIC DNA]</scope>
</reference>
<name>A0ABC8JMP6_ERUVS</name>
<evidence type="ECO:0000256" key="1">
    <source>
        <dbReference type="ARBA" id="ARBA00009550"/>
    </source>
</evidence>
<keyword evidence="4" id="KW-1185">Reference proteome</keyword>
<dbReference type="EMBL" id="CAKOAT010124932">
    <property type="protein sequence ID" value="CAH8334381.1"/>
    <property type="molecule type" value="Genomic_DNA"/>
</dbReference>
<protein>
    <submittedName>
        <fullName evidence="3">Uncharacterized protein</fullName>
    </submittedName>
</protein>
<dbReference type="Pfam" id="PF09728">
    <property type="entry name" value="Taxilin"/>
    <property type="match status" value="1"/>
</dbReference>
<comment type="caution">
    <text evidence="3">The sequence shown here is derived from an EMBL/GenBank/DDBJ whole genome shotgun (WGS) entry which is preliminary data.</text>
</comment>
<proteinExistence type="inferred from homology"/>